<dbReference type="InterPro" id="IPR036397">
    <property type="entry name" value="RNaseH_sf"/>
</dbReference>
<dbReference type="SMART" id="SM00479">
    <property type="entry name" value="EXOIII"/>
    <property type="match status" value="1"/>
</dbReference>
<accession>A0A1S3XQQ7</accession>
<dbReference type="AlphaFoldDB" id="A0A1S3XQQ7"/>
<proteinExistence type="predicted"/>
<name>A0A1S3XQQ7_TOBAC</name>
<dbReference type="PANTHER" id="PTHR30231">
    <property type="entry name" value="DNA POLYMERASE III SUBUNIT EPSILON"/>
    <property type="match status" value="1"/>
</dbReference>
<evidence type="ECO:0000259" key="1">
    <source>
        <dbReference type="SMART" id="SM00479"/>
    </source>
</evidence>
<dbReference type="RefSeq" id="XP_016442195.1">
    <property type="nucleotide sequence ID" value="XM_016586709.1"/>
</dbReference>
<protein>
    <submittedName>
        <fullName evidence="3">Protein NEN1 isoform X2</fullName>
    </submittedName>
</protein>
<reference evidence="2" key="1">
    <citation type="journal article" date="2014" name="Nat. Commun.">
        <title>The tobacco genome sequence and its comparison with those of tomato and potato.</title>
        <authorList>
            <person name="Sierro N."/>
            <person name="Battey J.N."/>
            <person name="Ouadi S."/>
            <person name="Bakaher N."/>
            <person name="Bovet L."/>
            <person name="Willig A."/>
            <person name="Goepfert S."/>
            <person name="Peitsch M.C."/>
            <person name="Ivanov N.V."/>
        </authorList>
    </citation>
    <scope>NUCLEOTIDE SEQUENCE [LARGE SCALE GENOMIC DNA]</scope>
</reference>
<dbReference type="Pfam" id="PF00929">
    <property type="entry name" value="RNase_T"/>
    <property type="match status" value="1"/>
</dbReference>
<evidence type="ECO:0000313" key="3">
    <source>
        <dbReference type="RefSeq" id="XP_016442195.1"/>
    </source>
</evidence>
<reference evidence="3" key="2">
    <citation type="submission" date="2025-08" db="UniProtKB">
        <authorList>
            <consortium name="RefSeq"/>
        </authorList>
    </citation>
    <scope>IDENTIFICATION</scope>
    <source>
        <tissue evidence="3">Leaf</tissue>
    </source>
</reference>
<organism evidence="2 3">
    <name type="scientific">Nicotiana tabacum</name>
    <name type="common">Common tobacco</name>
    <dbReference type="NCBI Taxonomy" id="4097"/>
    <lineage>
        <taxon>Eukaryota</taxon>
        <taxon>Viridiplantae</taxon>
        <taxon>Streptophyta</taxon>
        <taxon>Embryophyta</taxon>
        <taxon>Tracheophyta</taxon>
        <taxon>Spermatophyta</taxon>
        <taxon>Magnoliopsida</taxon>
        <taxon>eudicotyledons</taxon>
        <taxon>Gunneridae</taxon>
        <taxon>Pentapetalae</taxon>
        <taxon>asterids</taxon>
        <taxon>lamiids</taxon>
        <taxon>Solanales</taxon>
        <taxon>Solanaceae</taxon>
        <taxon>Nicotianoideae</taxon>
        <taxon>Nicotianeae</taxon>
        <taxon>Nicotiana</taxon>
    </lineage>
</organism>
<dbReference type="InterPro" id="IPR012337">
    <property type="entry name" value="RNaseH-like_sf"/>
</dbReference>
<dbReference type="GeneID" id="107767641"/>
<keyword evidence="2" id="KW-1185">Reference proteome</keyword>
<dbReference type="RefSeq" id="XP_016442195.1">
    <property type="nucleotide sequence ID" value="XM_016586709.2"/>
</dbReference>
<evidence type="ECO:0000313" key="2">
    <source>
        <dbReference type="Proteomes" id="UP000790787"/>
    </source>
</evidence>
<dbReference type="PANTHER" id="PTHR30231:SF35">
    <property type="entry name" value="PROTEIN NEN1-LIKE ISOFORM X1"/>
    <property type="match status" value="1"/>
</dbReference>
<dbReference type="GO" id="GO:0003676">
    <property type="term" value="F:nucleic acid binding"/>
    <property type="evidence" value="ECO:0007669"/>
    <property type="project" value="InterPro"/>
</dbReference>
<dbReference type="Proteomes" id="UP000790787">
    <property type="component" value="Chromosome 19"/>
</dbReference>
<dbReference type="OrthoDB" id="2018529at2759"/>
<dbReference type="SUPFAM" id="SSF53098">
    <property type="entry name" value="Ribonuclease H-like"/>
    <property type="match status" value="1"/>
</dbReference>
<dbReference type="Gene3D" id="3.30.420.10">
    <property type="entry name" value="Ribonuclease H-like superfamily/Ribonuclease H"/>
    <property type="match status" value="1"/>
</dbReference>
<feature type="domain" description="Exonuclease" evidence="1">
    <location>
        <begin position="9"/>
        <end position="142"/>
    </location>
</feature>
<dbReference type="InterPro" id="IPR013520">
    <property type="entry name" value="Ribonucl_H"/>
</dbReference>
<gene>
    <name evidence="3" type="primary">LOC107767641</name>
</gene>
<sequence length="337" mass="38573">MEIDGEGEAIVFFDLETTFQDRVLLEFGAIFVCPRRLIELDSYSTLIRPTDPSFSDTFSGHHGITRADLASAPLFPEVADDIYQILNENMNDSKCRIFGVALLSMLSTLAAYFRFEEQPHRCLPDVRMNLEVLKHCGTVLFLESIFPEVLQSSWISPNEVSIPSTFAIPASFYDGNPRIRIMHNDIDLKLHCSRLKVQLEIRKFDDANRRLTFVVAASRRLCEVLDECDILVEQRYKDCGGDSEWLPVVNRDYQSVRLRLKARVDGNTVHWRTQIERYQNESSTFQRVESSNFDSAELANLFIPGTSADAFFSLETFDYREKAGIGLVADKLIIHHQ</sequence>